<gene>
    <name evidence="1" type="ORF">E0946_01995</name>
</gene>
<protein>
    <submittedName>
        <fullName evidence="1">YihY/virulence factor BrkB family protein</fullName>
    </submittedName>
</protein>
<evidence type="ECO:0000313" key="1">
    <source>
        <dbReference type="EMBL" id="TDF74221.1"/>
    </source>
</evidence>
<comment type="caution">
    <text evidence="1">The sequence shown here is derived from an EMBL/GenBank/DDBJ whole genome shotgun (WGS) entry which is preliminary data.</text>
</comment>
<proteinExistence type="predicted"/>
<accession>A0AC61QKK3</accession>
<dbReference type="EMBL" id="SMOG01000002">
    <property type="protein sequence ID" value="TDF74221.1"/>
    <property type="molecule type" value="Genomic_DNA"/>
</dbReference>
<sequence length="360" mass="41688">MKMEEKEKKGFFQTIWLLIIGIFKTAKYDIAVFWKYISNSQWRKRLWADLTNFVKSFYQILMKERVLREAGALTYITIMGFVPVVVFLIFLAPTLPFLDLKEKIFSLISENLIPSAALQVQNIIQNMLENKAGFNIINFIVIAVSSYSLFIVIRDSFDRILRLEFRTKPGLISQIIKFLGTLILGLLIMIVLLSTSSIPIISGILKLPVFKWFSFLIPFLMQYIILLLLYSLMPSVTVKATSLVRGAFWAAIIWLIARSGFDFYIYNLTTYPERYGAVSALPIFLLWIYVNWVIIMSGMVMVSVYENRKNGKEPTESPQQMVRVTVEMYTNSKLNKRIEKLLATEELKNIVQQVDNDEDK</sequence>
<dbReference type="Proteomes" id="UP000294588">
    <property type="component" value="Unassembled WGS sequence"/>
</dbReference>
<evidence type="ECO:0000313" key="2">
    <source>
        <dbReference type="Proteomes" id="UP000294588"/>
    </source>
</evidence>
<reference evidence="1" key="1">
    <citation type="submission" date="2019-03" db="EMBL/GenBank/DDBJ databases">
        <title>Candidatus Syntrophosphaera thermopropionivorans: a novel player in syntrophic propionate oxidation during anaerobic digestion.</title>
        <authorList>
            <person name="Dyksma S."/>
        </authorList>
    </citation>
    <scope>NUCLEOTIDE SEQUENCE</scope>
    <source>
        <strain evidence="1">W5</strain>
    </source>
</reference>
<keyword evidence="2" id="KW-1185">Reference proteome</keyword>
<name>A0AC61QKK3_9BACT</name>
<organism evidence="1 2">
    <name type="scientific">Candidatus Syntrophosphaera thermopropionivorans</name>
    <dbReference type="NCBI Taxonomy" id="2593015"/>
    <lineage>
        <taxon>Bacteria</taxon>
        <taxon>Pseudomonadati</taxon>
        <taxon>Candidatus Cloacimonadota</taxon>
        <taxon>Candidatus Cloacimonadia</taxon>
        <taxon>Candidatus Cloacimonadales</taxon>
        <taxon>Candidatus Cloacimonadaceae</taxon>
        <taxon>Candidatus Syntrophosphaera</taxon>
    </lineage>
</organism>